<evidence type="ECO:0000313" key="2">
    <source>
        <dbReference type="EMBL" id="UWP59842.1"/>
    </source>
</evidence>
<dbReference type="InterPro" id="IPR038750">
    <property type="entry name" value="YczE/YyaS-like"/>
</dbReference>
<feature type="transmembrane region" description="Helical" evidence="1">
    <location>
        <begin position="182"/>
        <end position="198"/>
    </location>
</feature>
<feature type="transmembrane region" description="Helical" evidence="1">
    <location>
        <begin position="155"/>
        <end position="176"/>
    </location>
</feature>
<dbReference type="Pfam" id="PF19700">
    <property type="entry name" value="DUF6198"/>
    <property type="match status" value="1"/>
</dbReference>
<feature type="transmembrane region" description="Helical" evidence="1">
    <location>
        <begin position="44"/>
        <end position="65"/>
    </location>
</feature>
<name>A0ABY5VHR5_9FIRM</name>
<keyword evidence="1" id="KW-0472">Membrane</keyword>
<evidence type="ECO:0000256" key="1">
    <source>
        <dbReference type="SAM" id="Phobius"/>
    </source>
</evidence>
<dbReference type="RefSeq" id="WP_044983112.1">
    <property type="nucleotide sequence ID" value="NZ_CABLBR010000007.1"/>
</dbReference>
<sequence>MKRLIIYLVGLFIMAFGVSASIISNLGVSPIDTIPYVTSEILKIDMGICTTAIFTCYVLLQMLLLGRQFPKRNILQIAVSAVSGGFISITNRLAAAVLPEASGYGIQLFYVVLSMALLGFGIFLYVETDIMSLPAEGVAQALAIRTKRPMSTTKIFFDWSVVAVSAVLSICFLKEFRGIREGTLIAAFGVGLFIKLYTRCFQKPLQRFLGKEVRGGQPEPEISQPD</sequence>
<gene>
    <name evidence="2" type="ORF">NQ502_01915</name>
</gene>
<keyword evidence="1" id="KW-0812">Transmembrane</keyword>
<keyword evidence="1" id="KW-1133">Transmembrane helix</keyword>
<accession>A0ABY5VHR5</accession>
<organism evidence="2 3">
    <name type="scientific">Ruminococcus gauvreauii</name>
    <dbReference type="NCBI Taxonomy" id="438033"/>
    <lineage>
        <taxon>Bacteria</taxon>
        <taxon>Bacillati</taxon>
        <taxon>Bacillota</taxon>
        <taxon>Clostridia</taxon>
        <taxon>Eubacteriales</taxon>
        <taxon>Oscillospiraceae</taxon>
        <taxon>Ruminococcus</taxon>
    </lineage>
</organism>
<evidence type="ECO:0000313" key="3">
    <source>
        <dbReference type="Proteomes" id="UP001060164"/>
    </source>
</evidence>
<protein>
    <submittedName>
        <fullName evidence="2">DUF6198 family protein</fullName>
    </submittedName>
</protein>
<reference evidence="2" key="1">
    <citation type="journal article" date="2022" name="Cell">
        <title>Design, construction, and in vivo augmentation of a complex gut microbiome.</title>
        <authorList>
            <person name="Cheng A.G."/>
            <person name="Ho P.Y."/>
            <person name="Aranda-Diaz A."/>
            <person name="Jain S."/>
            <person name="Yu F.B."/>
            <person name="Meng X."/>
            <person name="Wang M."/>
            <person name="Iakiviak M."/>
            <person name="Nagashima K."/>
            <person name="Zhao A."/>
            <person name="Murugkar P."/>
            <person name="Patil A."/>
            <person name="Atabakhsh K."/>
            <person name="Weakley A."/>
            <person name="Yan J."/>
            <person name="Brumbaugh A.R."/>
            <person name="Higginbottom S."/>
            <person name="Dimas A."/>
            <person name="Shiver A.L."/>
            <person name="Deutschbauer A."/>
            <person name="Neff N."/>
            <person name="Sonnenburg J.L."/>
            <person name="Huang K.C."/>
            <person name="Fischbach M.A."/>
        </authorList>
    </citation>
    <scope>NUCLEOTIDE SEQUENCE</scope>
    <source>
        <strain evidence="2">DSM 19829</strain>
    </source>
</reference>
<dbReference type="PANTHER" id="PTHR40078:SF1">
    <property type="entry name" value="INTEGRAL MEMBRANE PROTEIN"/>
    <property type="match status" value="1"/>
</dbReference>
<dbReference type="EMBL" id="CP102290">
    <property type="protein sequence ID" value="UWP59842.1"/>
    <property type="molecule type" value="Genomic_DNA"/>
</dbReference>
<dbReference type="PANTHER" id="PTHR40078">
    <property type="entry name" value="INTEGRAL MEMBRANE PROTEIN-RELATED"/>
    <property type="match status" value="1"/>
</dbReference>
<feature type="transmembrane region" description="Helical" evidence="1">
    <location>
        <begin position="104"/>
        <end position="126"/>
    </location>
</feature>
<keyword evidence="3" id="KW-1185">Reference proteome</keyword>
<dbReference type="Proteomes" id="UP001060164">
    <property type="component" value="Chromosome"/>
</dbReference>
<feature type="transmembrane region" description="Helical" evidence="1">
    <location>
        <begin position="77"/>
        <end position="98"/>
    </location>
</feature>
<proteinExistence type="predicted"/>